<dbReference type="Gene3D" id="3.40.50.1000">
    <property type="entry name" value="HAD superfamily/HAD-like"/>
    <property type="match status" value="1"/>
</dbReference>
<dbReference type="InterPro" id="IPR006439">
    <property type="entry name" value="HAD-SF_hydro_IA"/>
</dbReference>
<dbReference type="Pfam" id="PF00702">
    <property type="entry name" value="Hydrolase"/>
    <property type="match status" value="1"/>
</dbReference>
<dbReference type="SFLD" id="SFLDG01129">
    <property type="entry name" value="C1.5:_HAD__Beta-PGM__Phosphata"/>
    <property type="match status" value="1"/>
</dbReference>
<comment type="caution">
    <text evidence="1">The sequence shown here is derived from an EMBL/GenBank/DDBJ whole genome shotgun (WGS) entry which is preliminary data.</text>
</comment>
<reference evidence="1 2" key="1">
    <citation type="journal article" date="2012" name="J. Bacteriol.">
        <title>Genome Sequence of Corynebacterium casei UCMA 3821, Isolated from a Smear-Ripened Cheese.</title>
        <authorList>
            <person name="Monnet C."/>
            <person name="Loux V."/>
            <person name="Bento P."/>
            <person name="Gibrat J.F."/>
            <person name="Straub C."/>
            <person name="Bonnarme P."/>
            <person name="Landaud S."/>
            <person name="Irlinger F."/>
        </authorList>
    </citation>
    <scope>NUCLEOTIDE SEQUENCE [LARGE SCALE GENOMIC DNA]</scope>
    <source>
        <strain evidence="1 2">UCMA 3821</strain>
    </source>
</reference>
<dbReference type="RefSeq" id="WP_006823831.1">
    <property type="nucleotide sequence ID" value="NZ_CAFW01000103.1"/>
</dbReference>
<dbReference type="GeneID" id="82876413"/>
<dbReference type="EMBL" id="CAFW01000103">
    <property type="protein sequence ID" value="CCE56405.1"/>
    <property type="molecule type" value="Genomic_DNA"/>
</dbReference>
<dbReference type="PANTHER" id="PTHR43611">
    <property type="entry name" value="ALPHA-D-GLUCOSE 1-PHOSPHATE PHOSPHATASE"/>
    <property type="match status" value="1"/>
</dbReference>
<dbReference type="NCBIfam" id="TIGR01509">
    <property type="entry name" value="HAD-SF-IA-v3"/>
    <property type="match status" value="1"/>
</dbReference>
<protein>
    <submittedName>
        <fullName evidence="1">Putative hydrolase</fullName>
    </submittedName>
</protein>
<evidence type="ECO:0000313" key="1">
    <source>
        <dbReference type="EMBL" id="CCE56405.1"/>
    </source>
</evidence>
<dbReference type="InterPro" id="IPR023214">
    <property type="entry name" value="HAD_sf"/>
</dbReference>
<dbReference type="InterPro" id="IPR023198">
    <property type="entry name" value="PGP-like_dom2"/>
</dbReference>
<evidence type="ECO:0000313" key="2">
    <source>
        <dbReference type="Proteomes" id="UP000004840"/>
    </source>
</evidence>
<dbReference type="InterPro" id="IPR036412">
    <property type="entry name" value="HAD-like_sf"/>
</dbReference>
<dbReference type="SFLD" id="SFLDS00003">
    <property type="entry name" value="Haloacid_Dehalogenase"/>
    <property type="match status" value="1"/>
</dbReference>
<dbReference type="AlphaFoldDB" id="G7I1U0"/>
<proteinExistence type="predicted"/>
<dbReference type="Gene3D" id="1.10.150.240">
    <property type="entry name" value="Putative phosphatase, domain 2"/>
    <property type="match status" value="1"/>
</dbReference>
<dbReference type="CDD" id="cd02603">
    <property type="entry name" value="HAD_sEH-N_like"/>
    <property type="match status" value="1"/>
</dbReference>
<organism evidence="1 2">
    <name type="scientific">Corynebacterium casei UCMA 3821</name>
    <dbReference type="NCBI Taxonomy" id="1110505"/>
    <lineage>
        <taxon>Bacteria</taxon>
        <taxon>Bacillati</taxon>
        <taxon>Actinomycetota</taxon>
        <taxon>Actinomycetes</taxon>
        <taxon>Mycobacteriales</taxon>
        <taxon>Corynebacteriaceae</taxon>
        <taxon>Corynebacterium</taxon>
    </lineage>
</organism>
<keyword evidence="1" id="KW-0378">Hydrolase</keyword>
<dbReference type="SUPFAM" id="SSF56784">
    <property type="entry name" value="HAD-like"/>
    <property type="match status" value="1"/>
</dbReference>
<dbReference type="Proteomes" id="UP000004840">
    <property type="component" value="Unassembled WGS sequence"/>
</dbReference>
<name>G7I1U0_9CORY</name>
<accession>G7I1U0</accession>
<gene>
    <name evidence="1" type="ORF">CCAS_14805</name>
</gene>
<dbReference type="PANTHER" id="PTHR43611:SF3">
    <property type="entry name" value="FLAVIN MONONUCLEOTIDE HYDROLASE 1, CHLOROPLATIC"/>
    <property type="match status" value="1"/>
</dbReference>
<sequence length="199" mass="21842">MSTRVLFDLYGVFLTRGVEDSLAQLTDVVNADAARQFHQAYLELRPELEAGKISDERWWQQLALRSGVNNGEIPEIARALDSTFELNSEGLDMAMAVIDAGYVTGVFANISPGLAQMVRERFEWLDEFAAVIFSCDIGVCKPYAEAFDVAAEALGAAPKDTVIFDPNEEFVEAAKAAGLQAYVYQSPQQVLAVLDNLKP</sequence>
<dbReference type="GO" id="GO:0016787">
    <property type="term" value="F:hydrolase activity"/>
    <property type="evidence" value="ECO:0007669"/>
    <property type="project" value="UniProtKB-KW"/>
</dbReference>